<evidence type="ECO:0000256" key="1">
    <source>
        <dbReference type="SAM" id="SignalP"/>
    </source>
</evidence>
<evidence type="ECO:0000313" key="3">
    <source>
        <dbReference type="Proteomes" id="UP000502608"/>
    </source>
</evidence>
<feature type="signal peptide" evidence="1">
    <location>
        <begin position="1"/>
        <end position="23"/>
    </location>
</feature>
<proteinExistence type="predicted"/>
<keyword evidence="1" id="KW-0732">Signal</keyword>
<reference evidence="2 3" key="1">
    <citation type="submission" date="2020-03" db="EMBL/GenBank/DDBJ databases">
        <title>Complete genome sequence of Shewanella sp.</title>
        <authorList>
            <person name="Kim Y.-S."/>
            <person name="Kim S.-J."/>
            <person name="Jung H.-K."/>
            <person name="Kim K.-H."/>
        </authorList>
    </citation>
    <scope>NUCLEOTIDE SEQUENCE [LARGE SCALE GENOMIC DNA]</scope>
    <source>
        <strain evidence="2 3">PN3F2</strain>
    </source>
</reference>
<dbReference type="KEGG" id="saes:HBH39_16850"/>
<sequence>MQRQKKQLCLLLSALLLSPLVQADTEFAIDIVWDNQYITEGRDNLDKGGIAWAVASVNQDDLVVYAALGRGDQTHYIEWNFGLEYLISLHDDVEASIGYQRLEFYGDERGSDNELFASISYSGVTWLIPSLYYTYATEASGYFVEVQLQSPWDITENLAVTPYVSQGFDFGYATEQYDGANHFQFGIEASYQISEAIVIAAHLSHSIAMGDIKQQAKDEAMTGNLDQTFAGVHLNWRF</sequence>
<organism evidence="2 3">
    <name type="scientific">Shewanella aestuarii</name>
    <dbReference type="NCBI Taxonomy" id="1028752"/>
    <lineage>
        <taxon>Bacteria</taxon>
        <taxon>Pseudomonadati</taxon>
        <taxon>Pseudomonadota</taxon>
        <taxon>Gammaproteobacteria</taxon>
        <taxon>Alteromonadales</taxon>
        <taxon>Shewanellaceae</taxon>
        <taxon>Shewanella</taxon>
    </lineage>
</organism>
<dbReference type="RefSeq" id="WP_167679790.1">
    <property type="nucleotide sequence ID" value="NZ_CP050313.1"/>
</dbReference>
<evidence type="ECO:0008006" key="4">
    <source>
        <dbReference type="Google" id="ProtNLM"/>
    </source>
</evidence>
<gene>
    <name evidence="2" type="ORF">HBH39_16850</name>
</gene>
<dbReference type="Proteomes" id="UP000502608">
    <property type="component" value="Chromosome"/>
</dbReference>
<dbReference type="AlphaFoldDB" id="A0A6G9QMX3"/>
<accession>A0A6G9QMX3</accession>
<keyword evidence="3" id="KW-1185">Reference proteome</keyword>
<feature type="chain" id="PRO_5026196710" description="MipA/OmpV family protein" evidence="1">
    <location>
        <begin position="24"/>
        <end position="238"/>
    </location>
</feature>
<evidence type="ECO:0000313" key="2">
    <source>
        <dbReference type="EMBL" id="QIR15934.1"/>
    </source>
</evidence>
<protein>
    <recommendedName>
        <fullName evidence="4">MipA/OmpV family protein</fullName>
    </recommendedName>
</protein>
<dbReference type="EMBL" id="CP050313">
    <property type="protein sequence ID" value="QIR15934.1"/>
    <property type="molecule type" value="Genomic_DNA"/>
</dbReference>
<name>A0A6G9QMX3_9GAMM</name>